<evidence type="ECO:0000313" key="4">
    <source>
        <dbReference type="Proteomes" id="UP000594260"/>
    </source>
</evidence>
<dbReference type="GeneID" id="111254249"/>
<dbReference type="InParanoid" id="A0A7M7KRH3"/>
<dbReference type="RefSeq" id="XP_022670627.1">
    <property type="nucleotide sequence ID" value="XM_022814892.1"/>
</dbReference>
<dbReference type="AlphaFoldDB" id="A0A7M7KRH3"/>
<feature type="compositionally biased region" description="Low complexity" evidence="1">
    <location>
        <begin position="136"/>
        <end position="147"/>
    </location>
</feature>
<feature type="region of interest" description="Disordered" evidence="1">
    <location>
        <begin position="129"/>
        <end position="175"/>
    </location>
</feature>
<dbReference type="Proteomes" id="UP000594260">
    <property type="component" value="Unplaced"/>
</dbReference>
<feature type="compositionally biased region" description="Basic residues" evidence="1">
    <location>
        <begin position="164"/>
        <end position="175"/>
    </location>
</feature>
<feature type="transmembrane region" description="Helical" evidence="2">
    <location>
        <begin position="254"/>
        <end position="274"/>
    </location>
</feature>
<proteinExistence type="predicted"/>
<accession>A0A7M7KRH3</accession>
<evidence type="ECO:0000256" key="1">
    <source>
        <dbReference type="SAM" id="MobiDB-lite"/>
    </source>
</evidence>
<dbReference type="EnsemblMetazoa" id="XM_022814892">
    <property type="protein sequence ID" value="XP_022670627"/>
    <property type="gene ID" value="LOC111254249"/>
</dbReference>
<keyword evidence="2" id="KW-1133">Transmembrane helix</keyword>
<feature type="transmembrane region" description="Helical" evidence="2">
    <location>
        <begin position="286"/>
        <end position="309"/>
    </location>
</feature>
<evidence type="ECO:0000256" key="2">
    <source>
        <dbReference type="SAM" id="Phobius"/>
    </source>
</evidence>
<name>A0A7M7KRH3_VARDE</name>
<feature type="transmembrane region" description="Helical" evidence="2">
    <location>
        <begin position="222"/>
        <end position="242"/>
    </location>
</feature>
<keyword evidence="2" id="KW-0472">Membrane</keyword>
<feature type="transmembrane region" description="Helical" evidence="2">
    <location>
        <begin position="315"/>
        <end position="339"/>
    </location>
</feature>
<keyword evidence="4" id="KW-1185">Reference proteome</keyword>
<sequence length="346" mass="40405">MGRIANRFIGDRSKEDRVKRVFLVNSSSDSYNIGRSEALERKDRITTSRFNGGGVKKKANQKLKRFRNYFASFKNGRFNKSEISNRFQQKFADSYNNQYYHWKKPAHSQKDKEKSRLFWRYRSFSKSREESGTTHSSIRPPSGSSSTSRERTCSEPSTKSLSRSQRRSRPKSCQKLRWHPRPKFQARASPVKKDRLRPTNIDRYREPLKAGAKSKFLGSLPFYGIIIQIALTIIKLFVIGFSLEEYLDNNAMRILLHFTLFFCVNYIALFFVQVSEQETEGQIPFYWQFLIYMEAVVVFGLASICTMSVGNHYKAYMTLGVFCVLHLVCALLNICVIYARKRKTRQ</sequence>
<reference evidence="3" key="1">
    <citation type="submission" date="2021-01" db="UniProtKB">
        <authorList>
            <consortium name="EnsemblMetazoa"/>
        </authorList>
    </citation>
    <scope>IDENTIFICATION</scope>
</reference>
<keyword evidence="2" id="KW-0812">Transmembrane</keyword>
<dbReference type="KEGG" id="vde:111254249"/>
<evidence type="ECO:0000313" key="3">
    <source>
        <dbReference type="EnsemblMetazoa" id="XP_022670627"/>
    </source>
</evidence>
<protein>
    <submittedName>
        <fullName evidence="3">Uncharacterized protein</fullName>
    </submittedName>
</protein>
<organism evidence="3 4">
    <name type="scientific">Varroa destructor</name>
    <name type="common">Honeybee mite</name>
    <dbReference type="NCBI Taxonomy" id="109461"/>
    <lineage>
        <taxon>Eukaryota</taxon>
        <taxon>Metazoa</taxon>
        <taxon>Ecdysozoa</taxon>
        <taxon>Arthropoda</taxon>
        <taxon>Chelicerata</taxon>
        <taxon>Arachnida</taxon>
        <taxon>Acari</taxon>
        <taxon>Parasitiformes</taxon>
        <taxon>Mesostigmata</taxon>
        <taxon>Gamasina</taxon>
        <taxon>Dermanyssoidea</taxon>
        <taxon>Varroidae</taxon>
        <taxon>Varroa</taxon>
    </lineage>
</organism>